<dbReference type="EMBL" id="SFBI01000019">
    <property type="protein sequence ID" value="TRU42400.1"/>
    <property type="molecule type" value="Genomic_DNA"/>
</dbReference>
<feature type="transmembrane region" description="Helical" evidence="1">
    <location>
        <begin position="1584"/>
        <end position="1605"/>
    </location>
</feature>
<reference evidence="3 4" key="1">
    <citation type="submission" date="2019-01" db="EMBL/GenBank/DDBJ databases">
        <title>Coherence of Microcystis species and biogeography revealed through population genomics.</title>
        <authorList>
            <person name="Perez-Carrascal O.M."/>
            <person name="Terrat Y."/>
            <person name="Giani A."/>
            <person name="Fortin N."/>
            <person name="Tromas N."/>
            <person name="Shapiro B.J."/>
        </authorList>
    </citation>
    <scope>NUCLEOTIDE SEQUENCE [LARGE SCALE GENOMIC DNA]</scope>
    <source>
        <strain evidence="3">Ma_MB_S_20031200_S102</strain>
    </source>
</reference>
<dbReference type="Proteomes" id="UP000317708">
    <property type="component" value="Unassembled WGS sequence"/>
</dbReference>
<dbReference type="Pfam" id="PF05729">
    <property type="entry name" value="NACHT"/>
    <property type="match status" value="1"/>
</dbReference>
<dbReference type="SMART" id="SM00382">
    <property type="entry name" value="AAA"/>
    <property type="match status" value="1"/>
</dbReference>
<dbReference type="Gene3D" id="3.40.50.300">
    <property type="entry name" value="P-loop containing nucleotide triphosphate hydrolases"/>
    <property type="match status" value="1"/>
</dbReference>
<dbReference type="InterPro" id="IPR003593">
    <property type="entry name" value="AAA+_ATPase"/>
</dbReference>
<dbReference type="Pfam" id="PF12770">
    <property type="entry name" value="CHAT"/>
    <property type="match status" value="1"/>
</dbReference>
<comment type="caution">
    <text evidence="3">The sequence shown here is derived from an EMBL/GenBank/DDBJ whole genome shotgun (WGS) entry which is preliminary data.</text>
</comment>
<keyword evidence="1" id="KW-0472">Membrane</keyword>
<evidence type="ECO:0000259" key="2">
    <source>
        <dbReference type="PROSITE" id="PS50837"/>
    </source>
</evidence>
<protein>
    <submittedName>
        <fullName evidence="3">NACHT domain-containing protein</fullName>
    </submittedName>
</protein>
<sequence>MSKNYKKVNIELDQEARLSIFDVTQGSGSNPLMRVSSTLVLPENQRESSRWQGNFRGLVRQDLNNPPRIGDIPGQITNYSEEIQRNACQEARVEFASQSRQWLEDNLRTLKEEILDKTSDREEVIINISTDDRKFIEFPWSEWSLWEKRPQAWFALSPTSYKSPSSAKSREGKIRLLAILGGDKGIDVQKDKVFLNQLPNTDPEFLVKEPKSRFSDALWEQTWDILSFSGHSSSQGDRGSIAINDHENLSLDELRDGLKKAISRGLKLAIFNSCDGLKLAEYLQDLNIPQVIVMREPVPNGVAQDFFKYFLGAFFHQGESFYYAVRTATERINEDYNNSYPGIGWLPVVFQNPATEPLSLDTEIRYTAENIPWQTICNYRLQLQQKLTTNPLTARKVDRKYEREEVYVPLGLLERKVIEKYPAYTQSRREKSNFNPLGDVIQAINQGIKNLNPFSKNKNQNEPISTDEPIIFKEVTTEVEVIKTYENQEFLEQVLKRCQSPKSQGKRIAIIGEPGSGKTTLLQQVGRWLGQEMPEDIPIWVSLADLQGQDLEDYLFDTWLKSVIRNINIDADFNRIESSFKQRLKAGNIWILLDGVDEMYNQSVNILRELEKQINEVSWFDNTRIILTCRLNLWDNDFNALIEFDTYKTLKFSYPEQVEEFITRWFSPYDQANNQQQGAKLINELKNEGKQRVQDLVRNPLCLTLLCWNWYHQQGQNRLPETRAGLYRQFVNSLLHWQNEGKKYRLSVTSKQLKQLNRQIGKLAQYCWDHELTRFRFHEDIVCKFLGEQGNDSSLFNLVLKLGWLNKVGEDVNNKNKNIYAFFHPSFTEYFAAVGIEDSRFFFNHISYNPNHSRASYRIFDTQWREVFLLWLGREDLAKSKKNRLINALTTFKDGWDGYYQYQAYFMAALGLTEFDNPRKQKKVIKQMLRWAIFDEEYLLDNKDKYSSFRTVELSQSKEEFLRQYGIDLGTHDSFDKFLGGVDRNYFYDVICKVRGKPDLWRDKLTVAHAAGRVLTELGFSLIEEEPIETPEKEIPVPVNNQAQSEYDELLNLIFLEYKYPSNSYKQYTKNTITEDNEESVNKIFEVLPYIVDFLKVNPLGVTKINDASLDWKKAFEYLIQLSIDHELIVKSLAEVISALIPQDEKKEYNAKLQTAFECIKEIAPIEYKASLIGQLMIYFDDLEKIQDLIDDLKQSLEELPSLNESIKDALTDSLKEKIFKSPNTYTKYIEIYAQLLGRPAQITPIILSFTIHDIQSNNQYDKDIPTVLDVLERNSSNQYFLHLIAYFKESLINHNLEKRGYSFKLLYHYAAGISYQDFSKVFFTPSFKSSLVIQSLYMKMKRDIWLREYDKFSQLAEHRVIKYSLYLKLDNLINKIGNLITYQNNFENYLLEFYLYILSIVEYLFFLIRLIHYAMIPFLYICQGVDWLMSFILWLFCKFTIIPIKILINTFSFSQKIQRERVYFRQLKNYWHTFDGWTQEILFNSMNRNTNTIDASEETGVNAGLITFFLGFIVLIIPPLSELFDKFIVTNLKLAIELIVYHFSNYINHPNLYLVYVQCLDALEKFLGININWWQADTITSRLTILLTKLGILLTITILFFWIINPDRLYGKIKKIRNSNFKKFSGMLVGRELSYDRFDLFNITKFENLCLDLINDDQMWLSINTNFKNKVLVNIISDVKDYGEFLDRLLMILSTNKNSQNSKLFSLFNHLKFLERYNLDPTIIYIFLRKIGIFSFFIFIFLLTFSVVYVLTSDLFYDAGCNFYLNHDYSNLDITGLKQRCTALIADNYYSASIVDKILLKSTGLIDYYGSIYHKNQYQFSLSSMKGILNTIYLIIIYILTIFSGFFIILFFMDMIPTLSFAKLSKKLFNKLNKLQKIRVIELLTDYYFVDSDKGIEGKIKYIHEKLFKDFEYLEIDQDLQKLFWQYYLSKYKKDHPELVQEIMDSFN</sequence>
<feature type="transmembrane region" description="Helical" evidence="1">
    <location>
        <begin position="1394"/>
        <end position="1416"/>
    </location>
</feature>
<keyword evidence="1" id="KW-1133">Transmembrane helix</keyword>
<evidence type="ECO:0000256" key="1">
    <source>
        <dbReference type="SAM" id="Phobius"/>
    </source>
</evidence>
<organism evidence="3 4">
    <name type="scientific">Microcystis aeruginosa Ma_MB_S_20031200_S102</name>
    <dbReference type="NCBI Taxonomy" id="2486254"/>
    <lineage>
        <taxon>Bacteria</taxon>
        <taxon>Bacillati</taxon>
        <taxon>Cyanobacteriota</taxon>
        <taxon>Cyanophyceae</taxon>
        <taxon>Oscillatoriophycideae</taxon>
        <taxon>Chroococcales</taxon>
        <taxon>Microcystaceae</taxon>
        <taxon>Microcystis</taxon>
    </lineage>
</organism>
<feature type="transmembrane region" description="Helical" evidence="1">
    <location>
        <begin position="1502"/>
        <end position="1521"/>
    </location>
</feature>
<feature type="transmembrane region" description="Helical" evidence="1">
    <location>
        <begin position="1833"/>
        <end position="1854"/>
    </location>
</feature>
<feature type="transmembrane region" description="Helical" evidence="1">
    <location>
        <begin position="1428"/>
        <end position="1449"/>
    </location>
</feature>
<dbReference type="InterPro" id="IPR027417">
    <property type="entry name" value="P-loop_NTPase"/>
</dbReference>
<dbReference type="CDD" id="cd00009">
    <property type="entry name" value="AAA"/>
    <property type="match status" value="1"/>
</dbReference>
<dbReference type="InterPro" id="IPR024983">
    <property type="entry name" value="CHAT_dom"/>
</dbReference>
<feature type="transmembrane region" description="Helical" evidence="1">
    <location>
        <begin position="1732"/>
        <end position="1752"/>
    </location>
</feature>
<dbReference type="PROSITE" id="PS50837">
    <property type="entry name" value="NACHT"/>
    <property type="match status" value="1"/>
</dbReference>
<name>A0A552F6Q1_MICAE</name>
<accession>A0A552F6Q1</accession>
<feature type="domain" description="NACHT" evidence="2">
    <location>
        <begin position="506"/>
        <end position="630"/>
    </location>
</feature>
<dbReference type="SUPFAM" id="SSF52540">
    <property type="entry name" value="P-loop containing nucleoside triphosphate hydrolases"/>
    <property type="match status" value="1"/>
</dbReference>
<dbReference type="PANTHER" id="PTHR46844:SF1">
    <property type="entry name" value="SLR5058 PROTEIN"/>
    <property type="match status" value="1"/>
</dbReference>
<evidence type="ECO:0000313" key="3">
    <source>
        <dbReference type="EMBL" id="TRU42400.1"/>
    </source>
</evidence>
<dbReference type="PANTHER" id="PTHR46844">
    <property type="entry name" value="SLR5058 PROTEIN"/>
    <property type="match status" value="1"/>
</dbReference>
<dbReference type="InterPro" id="IPR007111">
    <property type="entry name" value="NACHT_NTPase"/>
</dbReference>
<proteinExistence type="predicted"/>
<keyword evidence="1" id="KW-0812">Transmembrane</keyword>
<evidence type="ECO:0000313" key="4">
    <source>
        <dbReference type="Proteomes" id="UP000317708"/>
    </source>
</evidence>
<gene>
    <name evidence="3" type="ORF">EWV92_01670</name>
</gene>